<dbReference type="SUPFAM" id="SSF88697">
    <property type="entry name" value="PUA domain-like"/>
    <property type="match status" value="1"/>
</dbReference>
<dbReference type="PROSITE" id="PS50890">
    <property type="entry name" value="PUA"/>
    <property type="match status" value="1"/>
</dbReference>
<dbReference type="PANTHER" id="PTHR22798:SF0">
    <property type="entry name" value="MALIGNANT T-CELL-AMPLIFIED SEQUENCE 1"/>
    <property type="match status" value="1"/>
</dbReference>
<dbReference type="InterPro" id="IPR015947">
    <property type="entry name" value="PUA-like_sf"/>
</dbReference>
<dbReference type="GO" id="GO:0003723">
    <property type="term" value="F:RNA binding"/>
    <property type="evidence" value="ECO:0007669"/>
    <property type="project" value="InterPro"/>
</dbReference>
<dbReference type="InterPro" id="IPR002478">
    <property type="entry name" value="PUA"/>
</dbReference>
<dbReference type="Pfam" id="PF17832">
    <property type="entry name" value="Pre-PUA"/>
    <property type="match status" value="1"/>
</dbReference>
<name>A0AAW2YWQ9_9EUKA</name>
<dbReference type="Pfam" id="PF01472">
    <property type="entry name" value="PUA"/>
    <property type="match status" value="1"/>
</dbReference>
<accession>A0AAW2YWQ9</accession>
<dbReference type="CDD" id="cd11609">
    <property type="entry name" value="MCT1_N"/>
    <property type="match status" value="1"/>
</dbReference>
<gene>
    <name evidence="5" type="ORF">AKO1_012495</name>
</gene>
<dbReference type="AlphaFoldDB" id="A0AAW2YWQ9"/>
<comment type="subcellular location">
    <subcellularLocation>
        <location evidence="1 3">Cytoplasm</location>
    </subcellularLocation>
</comment>
<evidence type="ECO:0000256" key="1">
    <source>
        <dbReference type="ARBA" id="ARBA00004496"/>
    </source>
</evidence>
<evidence type="ECO:0000256" key="2">
    <source>
        <dbReference type="ARBA" id="ARBA00022490"/>
    </source>
</evidence>
<dbReference type="InterPro" id="IPR041366">
    <property type="entry name" value="Pre-PUA"/>
</dbReference>
<dbReference type="InterPro" id="IPR016437">
    <property type="entry name" value="MCT-1/Tma20"/>
</dbReference>
<proteinExistence type="predicted"/>
<dbReference type="FunFam" id="3.10.400.20:FF:000001">
    <property type="entry name" value="Malignant T-cell-amplified sequence 1"/>
    <property type="match status" value="1"/>
</dbReference>
<dbReference type="EMBL" id="JAOPGA020000776">
    <property type="protein sequence ID" value="KAL0481580.1"/>
    <property type="molecule type" value="Genomic_DNA"/>
</dbReference>
<dbReference type="PIRSF" id="PIRSF005067">
    <property type="entry name" value="Tma_RNA-bind_prd"/>
    <property type="match status" value="1"/>
</dbReference>
<dbReference type="InterPro" id="IPR004521">
    <property type="entry name" value="Uncharacterised_CHP00451"/>
</dbReference>
<keyword evidence="6" id="KW-1185">Reference proteome</keyword>
<protein>
    <recommendedName>
        <fullName evidence="4">PUA domain-containing protein</fullName>
    </recommendedName>
</protein>
<reference evidence="5 6" key="1">
    <citation type="submission" date="2024-03" db="EMBL/GenBank/DDBJ databases">
        <title>The Acrasis kona genome and developmental transcriptomes reveal deep origins of eukaryotic multicellular pathways.</title>
        <authorList>
            <person name="Sheikh S."/>
            <person name="Fu C.-J."/>
            <person name="Brown M.W."/>
            <person name="Baldauf S.L."/>
        </authorList>
    </citation>
    <scope>NUCLEOTIDE SEQUENCE [LARGE SCALE GENOMIC DNA]</scope>
    <source>
        <strain evidence="5 6">ATCC MYA-3509</strain>
    </source>
</reference>
<evidence type="ECO:0000313" key="6">
    <source>
        <dbReference type="Proteomes" id="UP001431209"/>
    </source>
</evidence>
<keyword evidence="2 3" id="KW-0963">Cytoplasm</keyword>
<evidence type="ECO:0000259" key="4">
    <source>
        <dbReference type="SMART" id="SM00359"/>
    </source>
</evidence>
<dbReference type="Proteomes" id="UP001431209">
    <property type="component" value="Unassembled WGS sequence"/>
</dbReference>
<dbReference type="PANTHER" id="PTHR22798">
    <property type="entry name" value="MCT-1 PROTEIN"/>
    <property type="match status" value="1"/>
</dbReference>
<evidence type="ECO:0000256" key="3">
    <source>
        <dbReference type="PIRNR" id="PIRNR005067"/>
    </source>
</evidence>
<dbReference type="NCBIfam" id="TIGR00451">
    <property type="entry name" value="unchar_dom_2"/>
    <property type="match status" value="1"/>
</dbReference>
<sequence length="182" mass="20183">MFRKFTQEENVSSSTLLKSSAQKAVRKQILEQYPMIEPFMEDIIPKASAINIAKCHNQINFVVADEQPHFFTIHDGPYFPILRLLHKYPHMLPKMQVDRGAVKFVMSGAHIMCPGLTSAGGKLDMSVKKGDVVAITVEGKEHALGLGIAAMSSEDIAKLNSGIAIENIHYLDDGLWKLPSLH</sequence>
<feature type="domain" description="PUA" evidence="4">
    <location>
        <begin position="93"/>
        <end position="172"/>
    </location>
</feature>
<organism evidence="5 6">
    <name type="scientific">Acrasis kona</name>
    <dbReference type="NCBI Taxonomy" id="1008807"/>
    <lineage>
        <taxon>Eukaryota</taxon>
        <taxon>Discoba</taxon>
        <taxon>Heterolobosea</taxon>
        <taxon>Tetramitia</taxon>
        <taxon>Eutetramitia</taxon>
        <taxon>Acrasidae</taxon>
        <taxon>Acrasis</taxon>
    </lineage>
</organism>
<dbReference type="Gene3D" id="3.10.400.20">
    <property type="match status" value="1"/>
</dbReference>
<comment type="caution">
    <text evidence="5">The sequence shown here is derived from an EMBL/GenBank/DDBJ whole genome shotgun (WGS) entry which is preliminary data.</text>
</comment>
<dbReference type="GO" id="GO:0001731">
    <property type="term" value="P:formation of translation preinitiation complex"/>
    <property type="evidence" value="ECO:0007669"/>
    <property type="project" value="TreeGrafter"/>
</dbReference>
<evidence type="ECO:0000313" key="5">
    <source>
        <dbReference type="EMBL" id="KAL0481580.1"/>
    </source>
</evidence>
<dbReference type="CDD" id="cd21155">
    <property type="entry name" value="PUA_MCTS-1-like"/>
    <property type="match status" value="1"/>
</dbReference>
<dbReference type="GO" id="GO:0005737">
    <property type="term" value="C:cytoplasm"/>
    <property type="evidence" value="ECO:0007669"/>
    <property type="project" value="UniProtKB-SubCell"/>
</dbReference>
<dbReference type="SMART" id="SM00359">
    <property type="entry name" value="PUA"/>
    <property type="match status" value="1"/>
</dbReference>